<dbReference type="PANTHER" id="PTHR43047:SF72">
    <property type="entry name" value="OSMOSENSING HISTIDINE PROTEIN KINASE SLN1"/>
    <property type="match status" value="1"/>
</dbReference>
<dbReference type="InterPro" id="IPR035965">
    <property type="entry name" value="PAS-like_dom_sf"/>
</dbReference>
<dbReference type="InterPro" id="IPR003594">
    <property type="entry name" value="HATPase_dom"/>
</dbReference>
<dbReference type="EC" id="2.7.13.3" evidence="2"/>
<gene>
    <name evidence="9" type="ORF">BTO16_13700</name>
</gene>
<evidence type="ECO:0000256" key="4">
    <source>
        <dbReference type="ARBA" id="ARBA00022679"/>
    </source>
</evidence>
<name>A0A2S7WJ38_9FLAO</name>
<keyword evidence="5" id="KW-0418">Kinase</keyword>
<dbReference type="SMART" id="SM00387">
    <property type="entry name" value="HATPase_c"/>
    <property type="match status" value="1"/>
</dbReference>
<dbReference type="InterPro" id="IPR004358">
    <property type="entry name" value="Sig_transdc_His_kin-like_C"/>
</dbReference>
<dbReference type="GO" id="GO:0000155">
    <property type="term" value="F:phosphorelay sensor kinase activity"/>
    <property type="evidence" value="ECO:0007669"/>
    <property type="project" value="InterPro"/>
</dbReference>
<feature type="domain" description="PAC" evidence="8">
    <location>
        <begin position="58"/>
        <end position="113"/>
    </location>
</feature>
<dbReference type="InterPro" id="IPR000014">
    <property type="entry name" value="PAS"/>
</dbReference>
<dbReference type="SUPFAM" id="SSF55785">
    <property type="entry name" value="PYP-like sensor domain (PAS domain)"/>
    <property type="match status" value="2"/>
</dbReference>
<dbReference type="InterPro" id="IPR000700">
    <property type="entry name" value="PAS-assoc_C"/>
</dbReference>
<dbReference type="SUPFAM" id="SSF47384">
    <property type="entry name" value="Homodimeric domain of signal transducing histidine kinase"/>
    <property type="match status" value="1"/>
</dbReference>
<feature type="domain" description="PAC" evidence="8">
    <location>
        <begin position="188"/>
        <end position="240"/>
    </location>
</feature>
<evidence type="ECO:0000256" key="3">
    <source>
        <dbReference type="ARBA" id="ARBA00022553"/>
    </source>
</evidence>
<dbReference type="FunFam" id="3.30.565.10:FF:000006">
    <property type="entry name" value="Sensor histidine kinase WalK"/>
    <property type="match status" value="1"/>
</dbReference>
<dbReference type="CDD" id="cd00075">
    <property type="entry name" value="HATPase"/>
    <property type="match status" value="1"/>
</dbReference>
<dbReference type="SMART" id="SM00091">
    <property type="entry name" value="PAS"/>
    <property type="match status" value="2"/>
</dbReference>
<dbReference type="PROSITE" id="PS50112">
    <property type="entry name" value="PAS"/>
    <property type="match status" value="2"/>
</dbReference>
<protein>
    <recommendedName>
        <fullName evidence="2">histidine kinase</fullName>
        <ecNumber evidence="2">2.7.13.3</ecNumber>
    </recommendedName>
</protein>
<evidence type="ECO:0000256" key="5">
    <source>
        <dbReference type="ARBA" id="ARBA00022777"/>
    </source>
</evidence>
<dbReference type="Pfam" id="PF00512">
    <property type="entry name" value="HisKA"/>
    <property type="match status" value="1"/>
</dbReference>
<dbReference type="SMART" id="SM00086">
    <property type="entry name" value="PAC"/>
    <property type="match status" value="2"/>
</dbReference>
<dbReference type="InterPro" id="IPR001610">
    <property type="entry name" value="PAC"/>
</dbReference>
<dbReference type="Gene3D" id="1.10.287.130">
    <property type="match status" value="1"/>
</dbReference>
<dbReference type="Gene3D" id="3.30.450.20">
    <property type="entry name" value="PAS domain"/>
    <property type="match status" value="2"/>
</dbReference>
<keyword evidence="3" id="KW-0597">Phosphoprotein</keyword>
<dbReference type="Pfam" id="PF02518">
    <property type="entry name" value="HATPase_c"/>
    <property type="match status" value="1"/>
</dbReference>
<dbReference type="PROSITE" id="PS50113">
    <property type="entry name" value="PAC"/>
    <property type="match status" value="2"/>
</dbReference>
<feature type="domain" description="Histidine kinase" evidence="6">
    <location>
        <begin position="269"/>
        <end position="486"/>
    </location>
</feature>
<dbReference type="GO" id="GO:0009927">
    <property type="term" value="F:histidine phosphotransfer kinase activity"/>
    <property type="evidence" value="ECO:0007669"/>
    <property type="project" value="TreeGrafter"/>
</dbReference>
<dbReference type="Proteomes" id="UP000239068">
    <property type="component" value="Unassembled WGS sequence"/>
</dbReference>
<feature type="domain" description="PAS" evidence="7">
    <location>
        <begin position="1"/>
        <end position="31"/>
    </location>
</feature>
<dbReference type="NCBIfam" id="TIGR00229">
    <property type="entry name" value="sensory_box"/>
    <property type="match status" value="2"/>
</dbReference>
<sequence>MVSEADAEGNIIFANDKFCEISGYKREELLGVNHRILKSGKQPDALFMDMMKTISNGGVFKGNLLNKKKGGKEFYWVVSTIMPFKDVNGKIIKYVSIRFDITAQVEQKEALIKQAEELRQFIETANAPIFGIDSKGLVNEWNQTSEKITGYTKHDVLGKDLVQTYITEDYRESVKKVLDDALLGKETANYEFPLFTKDNKRVMVLLNSSTRRDISGEITGVLGVGQDITELVGYRKELELKVNERTLELIEALKKEKELSELKSKFVSTASHEFRTPLSAINFAAGSIRKYWTRMDPVIMDKKLHKIEDQVKHMTKLLDDILIVGQAEAGKIRYKPLHINLGDFINEIIEEVNSSYKKSHKISTIDHEKLKNGDILIDEKLGRNIFINIIGNAIKFSPDANKVTIQFSSEEEYIVISITDYGIGIPKTELKNIFEPFTRGRNVDLIQGTGLGLSIAKEAIDIMKGKIIVKSNNGNGTSFIVKILNI</sequence>
<dbReference type="InterPro" id="IPR003661">
    <property type="entry name" value="HisK_dim/P_dom"/>
</dbReference>
<proteinExistence type="predicted"/>
<dbReference type="EMBL" id="MSCM01000002">
    <property type="protein sequence ID" value="PQJ77610.1"/>
    <property type="molecule type" value="Genomic_DNA"/>
</dbReference>
<evidence type="ECO:0000259" key="8">
    <source>
        <dbReference type="PROSITE" id="PS50113"/>
    </source>
</evidence>
<comment type="catalytic activity">
    <reaction evidence="1">
        <text>ATP + protein L-histidine = ADP + protein N-phospho-L-histidine.</text>
        <dbReference type="EC" id="2.7.13.3"/>
    </reaction>
</comment>
<dbReference type="PROSITE" id="PS50109">
    <property type="entry name" value="HIS_KIN"/>
    <property type="match status" value="1"/>
</dbReference>
<dbReference type="InterPro" id="IPR013767">
    <property type="entry name" value="PAS_fold"/>
</dbReference>
<dbReference type="CDD" id="cd00130">
    <property type="entry name" value="PAS"/>
    <property type="match status" value="2"/>
</dbReference>
<evidence type="ECO:0000259" key="7">
    <source>
        <dbReference type="PROSITE" id="PS50112"/>
    </source>
</evidence>
<evidence type="ECO:0000256" key="2">
    <source>
        <dbReference type="ARBA" id="ARBA00012438"/>
    </source>
</evidence>
<comment type="caution">
    <text evidence="9">The sequence shown here is derived from an EMBL/GenBank/DDBJ whole genome shotgun (WGS) entry which is preliminary data.</text>
</comment>
<feature type="domain" description="PAS" evidence="7">
    <location>
        <begin position="114"/>
        <end position="185"/>
    </location>
</feature>
<dbReference type="PANTHER" id="PTHR43047">
    <property type="entry name" value="TWO-COMPONENT HISTIDINE PROTEIN KINASE"/>
    <property type="match status" value="1"/>
</dbReference>
<evidence type="ECO:0000259" key="6">
    <source>
        <dbReference type="PROSITE" id="PS50109"/>
    </source>
</evidence>
<dbReference type="AlphaFoldDB" id="A0A2S7WJ38"/>
<keyword evidence="10" id="KW-1185">Reference proteome</keyword>
<dbReference type="SMART" id="SM00388">
    <property type="entry name" value="HisKA"/>
    <property type="match status" value="1"/>
</dbReference>
<accession>A0A2S7WJ38</accession>
<dbReference type="Pfam" id="PF00989">
    <property type="entry name" value="PAS"/>
    <property type="match status" value="1"/>
</dbReference>
<dbReference type="InterPro" id="IPR005467">
    <property type="entry name" value="His_kinase_dom"/>
</dbReference>
<dbReference type="CDD" id="cd00082">
    <property type="entry name" value="HisKA"/>
    <property type="match status" value="1"/>
</dbReference>
<evidence type="ECO:0000313" key="10">
    <source>
        <dbReference type="Proteomes" id="UP000239068"/>
    </source>
</evidence>
<dbReference type="InterPro" id="IPR036890">
    <property type="entry name" value="HATPase_C_sf"/>
</dbReference>
<dbReference type="SUPFAM" id="SSF55874">
    <property type="entry name" value="ATPase domain of HSP90 chaperone/DNA topoisomerase II/histidine kinase"/>
    <property type="match status" value="1"/>
</dbReference>
<evidence type="ECO:0000256" key="1">
    <source>
        <dbReference type="ARBA" id="ARBA00000085"/>
    </source>
</evidence>
<dbReference type="GO" id="GO:0005886">
    <property type="term" value="C:plasma membrane"/>
    <property type="evidence" value="ECO:0007669"/>
    <property type="project" value="TreeGrafter"/>
</dbReference>
<keyword evidence="4" id="KW-0808">Transferase</keyword>
<dbReference type="GO" id="GO:0006355">
    <property type="term" value="P:regulation of DNA-templated transcription"/>
    <property type="evidence" value="ECO:0007669"/>
    <property type="project" value="InterPro"/>
</dbReference>
<dbReference type="InterPro" id="IPR036097">
    <property type="entry name" value="HisK_dim/P_sf"/>
</dbReference>
<dbReference type="PRINTS" id="PR00344">
    <property type="entry name" value="BCTRLSENSOR"/>
</dbReference>
<reference evidence="9 10" key="1">
    <citation type="submission" date="2016-12" db="EMBL/GenBank/DDBJ databases">
        <title>Trade-off between light-utilization and light-protection in marine flavobacteria.</title>
        <authorList>
            <person name="Kumagai Y."/>
            <person name="Yoshizawa S."/>
            <person name="Kogure K."/>
            <person name="Iwasaki W."/>
        </authorList>
    </citation>
    <scope>NUCLEOTIDE SEQUENCE [LARGE SCALE GENOMIC DNA]</scope>
    <source>
        <strain evidence="9 10">ATCC 43844</strain>
    </source>
</reference>
<dbReference type="Gene3D" id="3.30.565.10">
    <property type="entry name" value="Histidine kinase-like ATPase, C-terminal domain"/>
    <property type="match status" value="1"/>
</dbReference>
<organism evidence="9 10">
    <name type="scientific">Polaribacter glomeratus</name>
    <dbReference type="NCBI Taxonomy" id="102"/>
    <lineage>
        <taxon>Bacteria</taxon>
        <taxon>Pseudomonadati</taxon>
        <taxon>Bacteroidota</taxon>
        <taxon>Flavobacteriia</taxon>
        <taxon>Flavobacteriales</taxon>
        <taxon>Flavobacteriaceae</taxon>
    </lineage>
</organism>
<dbReference type="Pfam" id="PF13426">
    <property type="entry name" value="PAS_9"/>
    <property type="match status" value="1"/>
</dbReference>
<evidence type="ECO:0000313" key="9">
    <source>
        <dbReference type="EMBL" id="PQJ77610.1"/>
    </source>
</evidence>